<dbReference type="EMBL" id="KV919997">
    <property type="protein sequence ID" value="OSX68878.1"/>
    <property type="molecule type" value="Genomic_DNA"/>
</dbReference>
<protein>
    <recommendedName>
        <fullName evidence="1">DNA mismatch repair protein Mlh1 C-terminal domain-containing protein</fullName>
    </recommendedName>
</protein>
<name>A0A1X6NJV1_PORUM</name>
<dbReference type="OrthoDB" id="10263226at2759"/>
<gene>
    <name evidence="2" type="ORF">BU14_2135s0001</name>
</gene>
<evidence type="ECO:0000259" key="1">
    <source>
        <dbReference type="Pfam" id="PF16413"/>
    </source>
</evidence>
<dbReference type="Proteomes" id="UP000218209">
    <property type="component" value="Unassembled WGS sequence"/>
</dbReference>
<dbReference type="AlphaFoldDB" id="A0A1X6NJV1"/>
<feature type="domain" description="DNA mismatch repair protein Mlh1 C-terminal" evidence="1">
    <location>
        <begin position="13"/>
        <end position="154"/>
    </location>
</feature>
<reference evidence="2 3" key="1">
    <citation type="submission" date="2017-03" db="EMBL/GenBank/DDBJ databases">
        <title>WGS assembly of Porphyra umbilicalis.</title>
        <authorList>
            <person name="Brawley S.H."/>
            <person name="Blouin N.A."/>
            <person name="Ficko-Blean E."/>
            <person name="Wheeler G.L."/>
            <person name="Lohr M."/>
            <person name="Goodson H.V."/>
            <person name="Jenkins J.W."/>
            <person name="Blaby-Haas C.E."/>
            <person name="Helliwell K.E."/>
            <person name="Chan C."/>
            <person name="Marriage T."/>
            <person name="Bhattacharya D."/>
            <person name="Klein A.S."/>
            <person name="Badis Y."/>
            <person name="Brodie J."/>
            <person name="Cao Y."/>
            <person name="Collen J."/>
            <person name="Dittami S.M."/>
            <person name="Gachon C.M."/>
            <person name="Green B.R."/>
            <person name="Karpowicz S."/>
            <person name="Kim J.W."/>
            <person name="Kudahl U."/>
            <person name="Lin S."/>
            <person name="Michel G."/>
            <person name="Mittag M."/>
            <person name="Olson B.J."/>
            <person name="Pangilinan J."/>
            <person name="Peng Y."/>
            <person name="Qiu H."/>
            <person name="Shu S."/>
            <person name="Singer J.T."/>
            <person name="Smith A.G."/>
            <person name="Sprecher B.N."/>
            <person name="Wagner V."/>
            <person name="Wang W."/>
            <person name="Wang Z.-Y."/>
            <person name="Yan J."/>
            <person name="Yarish C."/>
            <person name="Zoeuner-Riek S."/>
            <person name="Zhuang Y."/>
            <person name="Zou Y."/>
            <person name="Lindquist E.A."/>
            <person name="Grimwood J."/>
            <person name="Barry K."/>
            <person name="Rokhsar D.S."/>
            <person name="Schmutz J."/>
            <person name="Stiller J.W."/>
            <person name="Grossman A.R."/>
            <person name="Prochnik S.E."/>
        </authorList>
    </citation>
    <scope>NUCLEOTIDE SEQUENCE [LARGE SCALE GENOMIC DNA]</scope>
    <source>
        <strain evidence="2">4086291</strain>
    </source>
</reference>
<proteinExistence type="predicted"/>
<keyword evidence="3" id="KW-1185">Reference proteome</keyword>
<evidence type="ECO:0000313" key="2">
    <source>
        <dbReference type="EMBL" id="OSX68878.1"/>
    </source>
</evidence>
<evidence type="ECO:0000313" key="3">
    <source>
        <dbReference type="Proteomes" id="UP000218209"/>
    </source>
</evidence>
<dbReference type="InterPro" id="IPR032189">
    <property type="entry name" value="Mlh1_C"/>
</dbReference>
<sequence>MEDGDGADGPLLLHTLPMPLEGLHLDPTAVPALLVRLATAIDWSAEGPCLDGIAREVAAAYGRSWVPAAALAEGVDDGDEAVGGDAAEGEAAAAPGGGGGGGAEPGAKAREWILRHVVFESLRVGFEAPQAFASAGVVQEMTSLERLYRIFERC</sequence>
<organism evidence="2 3">
    <name type="scientific">Porphyra umbilicalis</name>
    <name type="common">Purple laver</name>
    <name type="synonym">Red alga</name>
    <dbReference type="NCBI Taxonomy" id="2786"/>
    <lineage>
        <taxon>Eukaryota</taxon>
        <taxon>Rhodophyta</taxon>
        <taxon>Bangiophyceae</taxon>
        <taxon>Bangiales</taxon>
        <taxon>Bangiaceae</taxon>
        <taxon>Porphyra</taxon>
    </lineage>
</organism>
<dbReference type="Pfam" id="PF16413">
    <property type="entry name" value="Mlh1_C"/>
    <property type="match status" value="1"/>
</dbReference>
<accession>A0A1X6NJV1</accession>